<evidence type="ECO:0000259" key="5">
    <source>
        <dbReference type="PROSITE" id="PS51898"/>
    </source>
</evidence>
<dbReference type="PANTHER" id="PTHR30629">
    <property type="entry name" value="PROPHAGE INTEGRASE"/>
    <property type="match status" value="1"/>
</dbReference>
<dbReference type="AlphaFoldDB" id="A0A1S1HRY9"/>
<sequence length="391" mass="45365">MALSDTKLRSLLNKPYSGKPELTDGDGLSARISPNGTIAFQYRYRWQGKAVRLTVGHYPTMTLKDARVVIGDMRELYTKGLDPKIYFSKGETEATLKDCLDYWWEKYAAQLKPNTQTLYKSVVYNTMYTQFGNTPVKDVPISSWVKFFDKQEKLNPKKARVLLMQLRSVINWCISRQFISSCEVLKLSPKTIGKRPDIGDRVLTYTELAKIWLALENCKIVTSNKLLHQMLLLYGSRLSEMRLANASEFNMEDMIWTTPREHSKMGNVIRRPIFKQVEPYIERLLNNGNEVLFAGQEIDKAIDRSSANLFMRKLRESIDIPEWRTHDFRRSIVTNLSSEGVMPHVTEKMLGHELGGVMAVYNKHDWIDDQRDAYELYADKVFWHVKKLISD</sequence>
<keyword evidence="7" id="KW-1185">Reference proteome</keyword>
<dbReference type="InterPro" id="IPR038488">
    <property type="entry name" value="Integrase_DNA-bd_sf"/>
</dbReference>
<dbReference type="Proteomes" id="UP000179588">
    <property type="component" value="Unassembled WGS sequence"/>
</dbReference>
<dbReference type="InterPro" id="IPR050808">
    <property type="entry name" value="Phage_Integrase"/>
</dbReference>
<dbReference type="InterPro" id="IPR011010">
    <property type="entry name" value="DNA_brk_join_enz"/>
</dbReference>
<evidence type="ECO:0000313" key="6">
    <source>
        <dbReference type="EMBL" id="OHT23120.1"/>
    </source>
</evidence>
<dbReference type="InterPro" id="IPR002104">
    <property type="entry name" value="Integrase_catalytic"/>
</dbReference>
<comment type="caution">
    <text evidence="6">The sequence shown here is derived from an EMBL/GenBank/DDBJ whole genome shotgun (WGS) entry which is preliminary data.</text>
</comment>
<dbReference type="GO" id="GO:0015074">
    <property type="term" value="P:DNA integration"/>
    <property type="evidence" value="ECO:0007669"/>
    <property type="project" value="UniProtKB-KW"/>
</dbReference>
<proteinExistence type="inferred from homology"/>
<evidence type="ECO:0000256" key="4">
    <source>
        <dbReference type="ARBA" id="ARBA00023172"/>
    </source>
</evidence>
<keyword evidence="4" id="KW-0233">DNA recombination</keyword>
<dbReference type="PROSITE" id="PS51898">
    <property type="entry name" value="TYR_RECOMBINASE"/>
    <property type="match status" value="1"/>
</dbReference>
<dbReference type="Gene3D" id="1.10.150.130">
    <property type="match status" value="1"/>
</dbReference>
<keyword evidence="2" id="KW-0229">DNA integration</keyword>
<dbReference type="Gene3D" id="3.30.160.390">
    <property type="entry name" value="Integrase, DNA-binding domain"/>
    <property type="match status" value="1"/>
</dbReference>
<dbReference type="SUPFAM" id="SSF56349">
    <property type="entry name" value="DNA breaking-rejoining enzymes"/>
    <property type="match status" value="1"/>
</dbReference>
<evidence type="ECO:0000256" key="3">
    <source>
        <dbReference type="ARBA" id="ARBA00023125"/>
    </source>
</evidence>
<dbReference type="Pfam" id="PF00589">
    <property type="entry name" value="Phage_integrase"/>
    <property type="match status" value="1"/>
</dbReference>
<dbReference type="InterPro" id="IPR025166">
    <property type="entry name" value="Integrase_DNA_bind_dom"/>
</dbReference>
<evidence type="ECO:0000256" key="1">
    <source>
        <dbReference type="ARBA" id="ARBA00008857"/>
    </source>
</evidence>
<accession>A0A1S1HRY9</accession>
<dbReference type="InterPro" id="IPR013762">
    <property type="entry name" value="Integrase-like_cat_sf"/>
</dbReference>
<protein>
    <submittedName>
        <fullName evidence="6">Integrase</fullName>
    </submittedName>
</protein>
<keyword evidence="3" id="KW-0238">DNA-binding</keyword>
<dbReference type="CDD" id="cd00801">
    <property type="entry name" value="INT_P4_C"/>
    <property type="match status" value="1"/>
</dbReference>
<dbReference type="PANTHER" id="PTHR30629:SF2">
    <property type="entry name" value="PROPHAGE INTEGRASE INTS-RELATED"/>
    <property type="match status" value="1"/>
</dbReference>
<dbReference type="Pfam" id="PF13356">
    <property type="entry name" value="Arm-DNA-bind_3"/>
    <property type="match status" value="1"/>
</dbReference>
<gene>
    <name evidence="6" type="ORF">A3Q29_06720</name>
</gene>
<dbReference type="GO" id="GO:0006310">
    <property type="term" value="P:DNA recombination"/>
    <property type="evidence" value="ECO:0007669"/>
    <property type="project" value="UniProtKB-KW"/>
</dbReference>
<reference evidence="6 7" key="1">
    <citation type="submission" date="2016-03" db="EMBL/GenBank/DDBJ databases">
        <title>Genome sequence of Providencia stuartii strain, isolated from the salivary glands of larval Lucilia sericata.</title>
        <authorList>
            <person name="Yuan Y."/>
            <person name="Zhang Y."/>
            <person name="Fu S."/>
            <person name="Crippen T.L."/>
            <person name="Visi D."/>
            <person name="Benbow M.E."/>
            <person name="Allen M."/>
            <person name="Tomberlin J.K."/>
            <person name="Sze S.-H."/>
            <person name="Tarone A.M."/>
        </authorList>
    </citation>
    <scope>NUCLEOTIDE SEQUENCE [LARGE SCALE GENOMIC DNA]</scope>
    <source>
        <strain evidence="6 7">Crippen</strain>
    </source>
</reference>
<dbReference type="Gene3D" id="1.10.443.10">
    <property type="entry name" value="Intergrase catalytic core"/>
    <property type="match status" value="1"/>
</dbReference>
<feature type="domain" description="Tyr recombinase" evidence="5">
    <location>
        <begin position="198"/>
        <end position="375"/>
    </location>
</feature>
<evidence type="ECO:0000256" key="2">
    <source>
        <dbReference type="ARBA" id="ARBA00022908"/>
    </source>
</evidence>
<dbReference type="GO" id="GO:0003677">
    <property type="term" value="F:DNA binding"/>
    <property type="evidence" value="ECO:0007669"/>
    <property type="project" value="UniProtKB-KW"/>
</dbReference>
<evidence type="ECO:0000313" key="7">
    <source>
        <dbReference type="Proteomes" id="UP000179588"/>
    </source>
</evidence>
<name>A0A1S1HRY9_PROST</name>
<dbReference type="InterPro" id="IPR010998">
    <property type="entry name" value="Integrase_recombinase_N"/>
</dbReference>
<organism evidence="6 7">
    <name type="scientific">Providencia stuartii</name>
    <dbReference type="NCBI Taxonomy" id="588"/>
    <lineage>
        <taxon>Bacteria</taxon>
        <taxon>Pseudomonadati</taxon>
        <taxon>Pseudomonadota</taxon>
        <taxon>Gammaproteobacteria</taxon>
        <taxon>Enterobacterales</taxon>
        <taxon>Morganellaceae</taxon>
        <taxon>Providencia</taxon>
    </lineage>
</organism>
<dbReference type="EMBL" id="LVIE01000190">
    <property type="protein sequence ID" value="OHT23120.1"/>
    <property type="molecule type" value="Genomic_DNA"/>
</dbReference>
<comment type="similarity">
    <text evidence="1">Belongs to the 'phage' integrase family.</text>
</comment>